<dbReference type="HAMAP" id="MF_00206">
    <property type="entry name" value="Lipoyl_synth"/>
    <property type="match status" value="1"/>
</dbReference>
<comment type="subcellular location">
    <subcellularLocation>
        <location evidence="9">Cytoplasm</location>
    </subcellularLocation>
</comment>
<keyword evidence="4 9" id="KW-0949">S-adenosyl-L-methionine</keyword>
<dbReference type="GO" id="GO:0046872">
    <property type="term" value="F:metal ion binding"/>
    <property type="evidence" value="ECO:0007669"/>
    <property type="project" value="UniProtKB-KW"/>
</dbReference>
<feature type="binding site" evidence="9">
    <location>
        <position position="66"/>
    </location>
    <ligand>
        <name>[4Fe-4S] cluster</name>
        <dbReference type="ChEBI" id="CHEBI:49883"/>
        <label>2</label>
        <note>4Fe-4S-S-AdoMet</note>
    </ligand>
</feature>
<feature type="binding site" evidence="9">
    <location>
        <position position="62"/>
    </location>
    <ligand>
        <name>[4Fe-4S] cluster</name>
        <dbReference type="ChEBI" id="CHEBI:49883"/>
        <label>2</label>
        <note>4Fe-4S-S-AdoMet</note>
    </ligand>
</feature>
<evidence type="ECO:0000259" key="10">
    <source>
        <dbReference type="PROSITE" id="PS51918"/>
    </source>
</evidence>
<comment type="similarity">
    <text evidence="9">Belongs to the radical SAM superfamily. Lipoyl synthase family.</text>
</comment>
<feature type="binding site" evidence="9">
    <location>
        <position position="277"/>
    </location>
    <ligand>
        <name>[4Fe-4S] cluster</name>
        <dbReference type="ChEBI" id="CHEBI:49883"/>
        <label>1</label>
    </ligand>
</feature>
<organism evidence="11 12">
    <name type="scientific">Candidatus Iainarchaeum sp</name>
    <dbReference type="NCBI Taxonomy" id="3101447"/>
    <lineage>
        <taxon>Archaea</taxon>
        <taxon>Candidatus Iainarchaeota</taxon>
        <taxon>Candidatus Iainarchaeia</taxon>
        <taxon>Candidatus Iainarchaeales</taxon>
        <taxon>Candidatus Iainarchaeaceae</taxon>
        <taxon>Candidatus Iainarchaeum</taxon>
    </lineage>
</organism>
<evidence type="ECO:0000256" key="4">
    <source>
        <dbReference type="ARBA" id="ARBA00022691"/>
    </source>
</evidence>
<dbReference type="SFLD" id="SFLDF00271">
    <property type="entry name" value="lipoyl_synthase"/>
    <property type="match status" value="1"/>
</dbReference>
<feature type="binding site" evidence="9">
    <location>
        <position position="47"/>
    </location>
    <ligand>
        <name>[4Fe-4S] cluster</name>
        <dbReference type="ChEBI" id="CHEBI:49883"/>
        <label>1</label>
    </ligand>
</feature>
<feature type="domain" description="Radical SAM core" evidence="10">
    <location>
        <begin position="48"/>
        <end position="266"/>
    </location>
</feature>
<feature type="binding site" evidence="9">
    <location>
        <position position="36"/>
    </location>
    <ligand>
        <name>[4Fe-4S] cluster</name>
        <dbReference type="ChEBI" id="CHEBI:49883"/>
        <label>1</label>
    </ligand>
</feature>
<comment type="cofactor">
    <cofactor evidence="9">
        <name>[4Fe-4S] cluster</name>
        <dbReference type="ChEBI" id="CHEBI:49883"/>
    </cofactor>
    <text evidence="9">Binds 2 [4Fe-4S] clusters per subunit. One cluster is coordinated with 3 cysteines and an exchangeable S-adenosyl-L-methionine.</text>
</comment>
<keyword evidence="7 9" id="KW-0411">Iron-sulfur</keyword>
<dbReference type="NCBIfam" id="NF009544">
    <property type="entry name" value="PRK12928.1"/>
    <property type="match status" value="1"/>
</dbReference>
<dbReference type="Gene3D" id="3.20.20.70">
    <property type="entry name" value="Aldolase class I"/>
    <property type="match status" value="1"/>
</dbReference>
<keyword evidence="2 9" id="KW-0963">Cytoplasm</keyword>
<comment type="caution">
    <text evidence="11">The sequence shown here is derived from an EMBL/GenBank/DDBJ whole genome shotgun (WGS) entry which is preliminary data.</text>
</comment>
<feature type="binding site" evidence="9">
    <location>
        <position position="69"/>
    </location>
    <ligand>
        <name>[4Fe-4S] cluster</name>
        <dbReference type="ChEBI" id="CHEBI:49883"/>
        <label>2</label>
        <note>4Fe-4S-S-AdoMet</note>
    </ligand>
</feature>
<dbReference type="PIRSF" id="PIRSF005963">
    <property type="entry name" value="Lipoyl_synth"/>
    <property type="match status" value="1"/>
</dbReference>
<protein>
    <recommendedName>
        <fullName evidence="9">Lipoyl synthase</fullName>
        <ecNumber evidence="9">2.8.1.8</ecNumber>
    </recommendedName>
    <alternativeName>
        <fullName evidence="9">Lip-syn</fullName>
        <shortName evidence="9">LS</shortName>
    </alternativeName>
    <alternativeName>
        <fullName evidence="9">Lipoate synthase</fullName>
    </alternativeName>
    <alternativeName>
        <fullName evidence="9">Lipoic acid synthase</fullName>
    </alternativeName>
    <alternativeName>
        <fullName evidence="9">Sulfur insertion protein LipA</fullName>
    </alternativeName>
</protein>
<dbReference type="SFLD" id="SFLDG01058">
    <property type="entry name" value="lipoyl_synthase_like"/>
    <property type="match status" value="1"/>
</dbReference>
<dbReference type="SUPFAM" id="SSF102114">
    <property type="entry name" value="Radical SAM enzymes"/>
    <property type="match status" value="1"/>
</dbReference>
<accession>A0A8T4L5X7</accession>
<dbReference type="EMBL" id="JAGVWC010000012">
    <property type="protein sequence ID" value="MBS3062027.1"/>
    <property type="molecule type" value="Genomic_DNA"/>
</dbReference>
<dbReference type="InterPro" id="IPR013785">
    <property type="entry name" value="Aldolase_TIM"/>
</dbReference>
<evidence type="ECO:0000256" key="9">
    <source>
        <dbReference type="HAMAP-Rule" id="MF_00206"/>
    </source>
</evidence>
<reference evidence="11" key="2">
    <citation type="submission" date="2021-05" db="EMBL/GenBank/DDBJ databases">
        <title>Protein family content uncovers lineage relationships and bacterial pathway maintenance mechanisms in DPANN archaea.</title>
        <authorList>
            <person name="Castelle C.J."/>
            <person name="Meheust R."/>
            <person name="Jaffe A.L."/>
            <person name="Seitz K."/>
            <person name="Gong X."/>
            <person name="Baker B.J."/>
            <person name="Banfield J.F."/>
        </authorList>
    </citation>
    <scope>NUCLEOTIDE SEQUENCE</scope>
    <source>
        <strain evidence="11">RIFCSPLOWO2_01_FULL_AR10_48_17</strain>
    </source>
</reference>
<evidence type="ECO:0000313" key="12">
    <source>
        <dbReference type="Proteomes" id="UP000675968"/>
    </source>
</evidence>
<dbReference type="PROSITE" id="PS51918">
    <property type="entry name" value="RADICAL_SAM"/>
    <property type="match status" value="1"/>
</dbReference>
<dbReference type="CDD" id="cd01335">
    <property type="entry name" value="Radical_SAM"/>
    <property type="match status" value="1"/>
</dbReference>
<gene>
    <name evidence="9 11" type="primary">lipA</name>
    <name evidence="11" type="ORF">J4215_05590</name>
</gene>
<evidence type="ECO:0000256" key="7">
    <source>
        <dbReference type="ARBA" id="ARBA00023014"/>
    </source>
</evidence>
<evidence type="ECO:0000256" key="8">
    <source>
        <dbReference type="ARBA" id="ARBA00047326"/>
    </source>
</evidence>
<dbReference type="GO" id="GO:0051539">
    <property type="term" value="F:4 iron, 4 sulfur cluster binding"/>
    <property type="evidence" value="ECO:0007669"/>
    <property type="project" value="UniProtKB-UniRule"/>
</dbReference>
<keyword evidence="3 9" id="KW-0808">Transferase</keyword>
<dbReference type="NCBIfam" id="NF004019">
    <property type="entry name" value="PRK05481.1"/>
    <property type="match status" value="1"/>
</dbReference>
<reference evidence="11" key="1">
    <citation type="submission" date="2021-03" db="EMBL/GenBank/DDBJ databases">
        <authorList>
            <person name="Jaffe A."/>
        </authorList>
    </citation>
    <scope>NUCLEOTIDE SEQUENCE</scope>
    <source>
        <strain evidence="11">RIFCSPLOWO2_01_FULL_AR10_48_17</strain>
    </source>
</reference>
<evidence type="ECO:0000256" key="2">
    <source>
        <dbReference type="ARBA" id="ARBA00022490"/>
    </source>
</evidence>
<dbReference type="InterPro" id="IPR007197">
    <property type="entry name" value="rSAM"/>
</dbReference>
<dbReference type="Proteomes" id="UP000675968">
    <property type="component" value="Unassembled WGS sequence"/>
</dbReference>
<evidence type="ECO:0000256" key="1">
    <source>
        <dbReference type="ARBA" id="ARBA00022485"/>
    </source>
</evidence>
<dbReference type="AlphaFoldDB" id="A0A8T4L5X7"/>
<evidence type="ECO:0000256" key="5">
    <source>
        <dbReference type="ARBA" id="ARBA00022723"/>
    </source>
</evidence>
<dbReference type="GO" id="GO:0009249">
    <property type="term" value="P:protein lipoylation"/>
    <property type="evidence" value="ECO:0007669"/>
    <property type="project" value="UniProtKB-UniRule"/>
</dbReference>
<evidence type="ECO:0000256" key="6">
    <source>
        <dbReference type="ARBA" id="ARBA00023004"/>
    </source>
</evidence>
<keyword evidence="6 9" id="KW-0408">Iron</keyword>
<name>A0A8T4L5X7_9ARCH</name>
<keyword evidence="5 9" id="KW-0479">Metal-binding</keyword>
<keyword evidence="1 9" id="KW-0004">4Fe-4S</keyword>
<dbReference type="InterPro" id="IPR058240">
    <property type="entry name" value="rSAM_sf"/>
</dbReference>
<evidence type="ECO:0000256" key="3">
    <source>
        <dbReference type="ARBA" id="ARBA00022679"/>
    </source>
</evidence>
<dbReference type="FunFam" id="3.20.20.70:FF:000040">
    <property type="entry name" value="Lipoyl synthase"/>
    <property type="match status" value="1"/>
</dbReference>
<evidence type="ECO:0000313" key="11">
    <source>
        <dbReference type="EMBL" id="MBS3062027.1"/>
    </source>
</evidence>
<dbReference type="PANTHER" id="PTHR10949">
    <property type="entry name" value="LIPOYL SYNTHASE"/>
    <property type="match status" value="1"/>
</dbReference>
<dbReference type="Pfam" id="PF04055">
    <property type="entry name" value="Radical_SAM"/>
    <property type="match status" value="1"/>
</dbReference>
<dbReference type="GO" id="GO:0016992">
    <property type="term" value="F:lipoate synthase activity"/>
    <property type="evidence" value="ECO:0007669"/>
    <property type="project" value="UniProtKB-UniRule"/>
</dbReference>
<comment type="pathway">
    <text evidence="9">Protein modification; protein lipoylation via endogenous pathway; protein N(6)-(lipoyl)lysine from octanoyl-[acyl-carrier-protein]: step 2/2.</text>
</comment>
<feature type="binding site" evidence="9">
    <location>
        <position position="41"/>
    </location>
    <ligand>
        <name>[4Fe-4S] cluster</name>
        <dbReference type="ChEBI" id="CHEBI:49883"/>
        <label>1</label>
    </ligand>
</feature>
<dbReference type="PANTHER" id="PTHR10949:SF0">
    <property type="entry name" value="LIPOYL SYNTHASE, MITOCHONDRIAL"/>
    <property type="match status" value="1"/>
</dbReference>
<comment type="catalytic activity">
    <reaction evidence="8 9">
        <text>[[Fe-S] cluster scaffold protein carrying a second [4Fe-4S](2+) cluster] + N(6)-octanoyl-L-lysyl-[protein] + 2 oxidized [2Fe-2S]-[ferredoxin] + 2 S-adenosyl-L-methionine + 4 H(+) = [[Fe-S] cluster scaffold protein] + N(6)-[(R)-dihydrolipoyl]-L-lysyl-[protein] + 4 Fe(3+) + 2 hydrogen sulfide + 2 5'-deoxyadenosine + 2 L-methionine + 2 reduced [2Fe-2S]-[ferredoxin]</text>
        <dbReference type="Rhea" id="RHEA:16585"/>
        <dbReference type="Rhea" id="RHEA-COMP:9928"/>
        <dbReference type="Rhea" id="RHEA-COMP:10000"/>
        <dbReference type="Rhea" id="RHEA-COMP:10001"/>
        <dbReference type="Rhea" id="RHEA-COMP:10475"/>
        <dbReference type="Rhea" id="RHEA-COMP:14568"/>
        <dbReference type="Rhea" id="RHEA-COMP:14569"/>
        <dbReference type="ChEBI" id="CHEBI:15378"/>
        <dbReference type="ChEBI" id="CHEBI:17319"/>
        <dbReference type="ChEBI" id="CHEBI:29034"/>
        <dbReference type="ChEBI" id="CHEBI:29919"/>
        <dbReference type="ChEBI" id="CHEBI:33722"/>
        <dbReference type="ChEBI" id="CHEBI:33737"/>
        <dbReference type="ChEBI" id="CHEBI:33738"/>
        <dbReference type="ChEBI" id="CHEBI:57844"/>
        <dbReference type="ChEBI" id="CHEBI:59789"/>
        <dbReference type="ChEBI" id="CHEBI:78809"/>
        <dbReference type="ChEBI" id="CHEBI:83100"/>
        <dbReference type="EC" id="2.8.1.8"/>
    </reaction>
</comment>
<dbReference type="NCBIfam" id="TIGR00510">
    <property type="entry name" value="lipA"/>
    <property type="match status" value="1"/>
</dbReference>
<dbReference type="InterPro" id="IPR003698">
    <property type="entry name" value="Lipoyl_synth"/>
</dbReference>
<dbReference type="EC" id="2.8.1.8" evidence="9"/>
<dbReference type="GO" id="GO:0005737">
    <property type="term" value="C:cytoplasm"/>
    <property type="evidence" value="ECO:0007669"/>
    <property type="project" value="UniProtKB-SubCell"/>
</dbReference>
<sequence>MDTPSKPEWLRIRPPTTEQFDWIRRQVAHQSLHTVCQEAHCPNMTECWSAGTATFMVLGDTCTRGCRFCAVKTGRKGLSVDPFEPEKLAATVTRMNLRYVVITSVDRDDLPDQGAHHFAACVSAIKQKSPATIVEVLTPDFGGDESLTEIVANSGCEVFGHNIETVRRLQSGVRDRRAHYDQSLRVLLTAKKKNPDLYTKSGLMLGLGEKTKEVEETFDDLLHNKVSFLSLGQYLAPSQNHLPVFRFVPPAEFSELKSKAISKGFLFCQSGPLVRSSYKAGEFFFSSEPIRKSQQSF</sequence>
<dbReference type="SMART" id="SM00729">
    <property type="entry name" value="Elp3"/>
    <property type="match status" value="1"/>
</dbReference>
<proteinExistence type="inferred from homology"/>
<comment type="function">
    <text evidence="9">Catalyzes the radical-mediated insertion of two sulfur atoms into the C-6 and C-8 positions of the octanoyl moiety bound to the lipoyl domains of lipoate-dependent enzymes, thereby converting the octanoylated domains into lipoylated derivatives.</text>
</comment>
<dbReference type="InterPro" id="IPR006638">
    <property type="entry name" value="Elp3/MiaA/NifB-like_rSAM"/>
</dbReference>
<dbReference type="SFLD" id="SFLDS00029">
    <property type="entry name" value="Radical_SAM"/>
    <property type="match status" value="1"/>
</dbReference>